<dbReference type="RefSeq" id="WP_133601616.1">
    <property type="nucleotide sequence ID" value="NZ_JAUFPJ010000005.1"/>
</dbReference>
<dbReference type="AlphaFoldDB" id="A0A4R6NAZ7"/>
<dbReference type="Proteomes" id="UP000295357">
    <property type="component" value="Unassembled WGS sequence"/>
</dbReference>
<dbReference type="EMBL" id="SNXE01000001">
    <property type="protein sequence ID" value="TDP12670.1"/>
    <property type="molecule type" value="Genomic_DNA"/>
</dbReference>
<dbReference type="InterPro" id="IPR039498">
    <property type="entry name" value="NTP_transf_5"/>
</dbReference>
<reference evidence="1 2" key="1">
    <citation type="submission" date="2019-03" db="EMBL/GenBank/DDBJ databases">
        <title>Genomic Encyclopedia of Type Strains, Phase IV (KMG-IV): sequencing the most valuable type-strain genomes for metagenomic binning, comparative biology and taxonomic classification.</title>
        <authorList>
            <person name="Goeker M."/>
        </authorList>
    </citation>
    <scope>NUCLEOTIDE SEQUENCE [LARGE SCALE GENOMIC DNA]</scope>
    <source>
        <strain evidence="1 2">DSM 25082</strain>
    </source>
</reference>
<proteinExistence type="predicted"/>
<keyword evidence="1" id="KW-0808">Transferase</keyword>
<comment type="caution">
    <text evidence="1">The sequence shown here is derived from an EMBL/GenBank/DDBJ whole genome shotgun (WGS) entry which is preliminary data.</text>
</comment>
<organism evidence="1 2">
    <name type="scientific">Roseateles asaccharophilus</name>
    <dbReference type="NCBI Taxonomy" id="582607"/>
    <lineage>
        <taxon>Bacteria</taxon>
        <taxon>Pseudomonadati</taxon>
        <taxon>Pseudomonadota</taxon>
        <taxon>Betaproteobacteria</taxon>
        <taxon>Burkholderiales</taxon>
        <taxon>Sphaerotilaceae</taxon>
        <taxon>Roseateles</taxon>
    </lineage>
</organism>
<keyword evidence="2" id="KW-1185">Reference proteome</keyword>
<dbReference type="OrthoDB" id="5497963at2"/>
<protein>
    <submittedName>
        <fullName evidence="1">Putative nucleotidyltransferase-like protein</fullName>
    </submittedName>
</protein>
<gene>
    <name evidence="1" type="ORF">DFR39_101143</name>
</gene>
<name>A0A4R6NAZ7_9BURK</name>
<sequence>MTAPHALLIQVLREPARLAALSPAEWDLLIRQARRSRLLAHLAWRVEEQGCEAPAAAAAHLQAARHVADSQHAAVLWENRFIAQALAGLNIPVLLLKGGAYAQAGLRAGRGRLLTDIDILVPLARIEAVESELIIHGWVGSEELTAHDQRYYREWMHEIPPMRHMRRSSVIDVHHNILPRTGRIRVDAQVLLDAALPLPDAPGLYRLSDPDLLLHSACHLFLDGEFDKGLRDLVDIDALLREFGAARPDFWPTLAARARELGLSRVLFYALRQAQRLLGSPVPESLLQALTAEAAPSAPLLALMDALFLRALQPDHASCDRPGSALARRLLYLRGHWLRMPWHLLLMHLSIKALAPKPKAQSAQAAQAVQARP</sequence>
<dbReference type="GO" id="GO:0016740">
    <property type="term" value="F:transferase activity"/>
    <property type="evidence" value="ECO:0007669"/>
    <property type="project" value="UniProtKB-KW"/>
</dbReference>
<accession>A0A4R6NAZ7</accession>
<evidence type="ECO:0000313" key="1">
    <source>
        <dbReference type="EMBL" id="TDP12670.1"/>
    </source>
</evidence>
<evidence type="ECO:0000313" key="2">
    <source>
        <dbReference type="Proteomes" id="UP000295357"/>
    </source>
</evidence>
<dbReference type="Pfam" id="PF14907">
    <property type="entry name" value="NTP_transf_5"/>
    <property type="match status" value="1"/>
</dbReference>